<dbReference type="PRINTS" id="PR00463">
    <property type="entry name" value="EP450I"/>
</dbReference>
<dbReference type="GO" id="GO:0020037">
    <property type="term" value="F:heme binding"/>
    <property type="evidence" value="ECO:0007669"/>
    <property type="project" value="InterPro"/>
</dbReference>
<dbReference type="Gene3D" id="1.10.630.10">
    <property type="entry name" value="Cytochrome P450"/>
    <property type="match status" value="2"/>
</dbReference>
<feature type="transmembrane region" description="Helical" evidence="14">
    <location>
        <begin position="6"/>
        <end position="27"/>
    </location>
</feature>
<keyword evidence="14" id="KW-0812">Transmembrane</keyword>
<gene>
    <name evidence="15" type="ORF">TCEB3V08_LOCUS346</name>
</gene>
<dbReference type="PANTHER" id="PTHR24292:SF54">
    <property type="entry name" value="CYP9F3-RELATED"/>
    <property type="match status" value="1"/>
</dbReference>
<keyword evidence="8" id="KW-0492">Microsome</keyword>
<accession>A0A7R9CBD6</accession>
<evidence type="ECO:0000256" key="8">
    <source>
        <dbReference type="ARBA" id="ARBA00022848"/>
    </source>
</evidence>
<dbReference type="PANTHER" id="PTHR24292">
    <property type="entry name" value="CYTOCHROME P450"/>
    <property type="match status" value="1"/>
</dbReference>
<evidence type="ECO:0000313" key="15">
    <source>
        <dbReference type="EMBL" id="CAD7392313.1"/>
    </source>
</evidence>
<evidence type="ECO:0000256" key="13">
    <source>
        <dbReference type="PIRSR" id="PIRSR602401-1"/>
    </source>
</evidence>
<dbReference type="GO" id="GO:0005506">
    <property type="term" value="F:iron ion binding"/>
    <property type="evidence" value="ECO:0007669"/>
    <property type="project" value="InterPro"/>
</dbReference>
<comment type="similarity">
    <text evidence="4">Belongs to the cytochrome P450 family.</text>
</comment>
<evidence type="ECO:0000256" key="11">
    <source>
        <dbReference type="ARBA" id="ARBA00023033"/>
    </source>
</evidence>
<keyword evidence="12 14" id="KW-0472">Membrane</keyword>
<feature type="binding site" description="axial binding residue" evidence="13">
    <location>
        <position position="936"/>
    </location>
    <ligand>
        <name>heme</name>
        <dbReference type="ChEBI" id="CHEBI:30413"/>
    </ligand>
    <ligandPart>
        <name>Fe</name>
        <dbReference type="ChEBI" id="CHEBI:18248"/>
    </ligandPart>
</feature>
<keyword evidence="9" id="KW-0560">Oxidoreductase</keyword>
<evidence type="ECO:0000256" key="2">
    <source>
        <dbReference type="ARBA" id="ARBA00004174"/>
    </source>
</evidence>
<dbReference type="CDD" id="cd11056">
    <property type="entry name" value="CYP6-like"/>
    <property type="match status" value="2"/>
</dbReference>
<dbReference type="PROSITE" id="PS00086">
    <property type="entry name" value="CYTOCHROME_P450"/>
    <property type="match status" value="2"/>
</dbReference>
<dbReference type="FunFam" id="1.10.630.10:FF:000042">
    <property type="entry name" value="Cytochrome P450"/>
    <property type="match status" value="1"/>
</dbReference>
<dbReference type="AlphaFoldDB" id="A0A7R9CBD6"/>
<dbReference type="PRINTS" id="PR00385">
    <property type="entry name" value="P450"/>
</dbReference>
<keyword evidence="5 13" id="KW-0349">Heme</keyword>
<keyword evidence="14" id="KW-1133">Transmembrane helix</keyword>
<evidence type="ECO:0000256" key="1">
    <source>
        <dbReference type="ARBA" id="ARBA00001971"/>
    </source>
</evidence>
<evidence type="ECO:0000256" key="4">
    <source>
        <dbReference type="ARBA" id="ARBA00010617"/>
    </source>
</evidence>
<dbReference type="GO" id="GO:0004497">
    <property type="term" value="F:monooxygenase activity"/>
    <property type="evidence" value="ECO:0007669"/>
    <property type="project" value="UniProtKB-KW"/>
</dbReference>
<dbReference type="Pfam" id="PF00067">
    <property type="entry name" value="p450"/>
    <property type="match status" value="2"/>
</dbReference>
<dbReference type="GO" id="GO:0016705">
    <property type="term" value="F:oxidoreductase activity, acting on paired donors, with incorporation or reduction of molecular oxygen"/>
    <property type="evidence" value="ECO:0007669"/>
    <property type="project" value="InterPro"/>
</dbReference>
<keyword evidence="11" id="KW-0503">Monooxygenase</keyword>
<dbReference type="InterPro" id="IPR036396">
    <property type="entry name" value="Cyt_P450_sf"/>
</dbReference>
<dbReference type="FunFam" id="1.10.630.10:FF:000003">
    <property type="entry name" value="cytochrome P450 3A12-like isoform X2"/>
    <property type="match status" value="1"/>
</dbReference>
<name>A0A7R9CBD6_TIMCR</name>
<dbReference type="InterPro" id="IPR050476">
    <property type="entry name" value="Insect_CytP450_Detox"/>
</dbReference>
<comment type="subcellular location">
    <subcellularLocation>
        <location evidence="3">Endoplasmic reticulum membrane</location>
        <topology evidence="3">Peripheral membrane protein</topology>
    </subcellularLocation>
    <subcellularLocation>
        <location evidence="2">Microsome membrane</location>
        <topology evidence="2">Peripheral membrane protein</topology>
    </subcellularLocation>
</comment>
<dbReference type="SUPFAM" id="SSF48264">
    <property type="entry name" value="Cytochrome P450"/>
    <property type="match status" value="2"/>
</dbReference>
<evidence type="ECO:0000256" key="6">
    <source>
        <dbReference type="ARBA" id="ARBA00022723"/>
    </source>
</evidence>
<dbReference type="InterPro" id="IPR001128">
    <property type="entry name" value="Cyt_P450"/>
</dbReference>
<keyword evidence="7" id="KW-0256">Endoplasmic reticulum</keyword>
<protein>
    <recommendedName>
        <fullName evidence="16">Cytochrome P450</fullName>
    </recommendedName>
</protein>
<evidence type="ECO:0000256" key="5">
    <source>
        <dbReference type="ARBA" id="ARBA00022617"/>
    </source>
</evidence>
<keyword evidence="10 13" id="KW-0408">Iron</keyword>
<evidence type="ECO:0000256" key="12">
    <source>
        <dbReference type="ARBA" id="ARBA00023136"/>
    </source>
</evidence>
<evidence type="ECO:0000256" key="7">
    <source>
        <dbReference type="ARBA" id="ARBA00022824"/>
    </source>
</evidence>
<sequence>MAIIYDSVIVDILLLSIAGTVAFYLYFTRNFNYWKKRGVVFSNPTPLFGSLKDLFLQRDSMGGFLMKEYEKHSGQPYFGLFSVDKPAFVVRDLDVTRNILVKDFEVFQDRSISVDEQTDPLNAKGIIVQKGKKWRYIRMKLTPTFSSNKIKNMFGLVDAKAAELAEFVEQQSLRGNTISVKEISSGYTIDVLASCAFGVNANAINDGNGEFPKILRMIFEMKTIAIIKQTLVVFLPWLANFLKLKVSGNDVDDFVRKTLWDVVGHREKNGIKRQDFVDLLMQLRKGEPFLEQTINDGTKVADQQERRSITNKNDVLNIKLDDDDYAAQAHSFLIAGFHTSANTTSFALYELATQPDMQTRLRQEILDVLDKHGGKITHDALTEMTMTLRDYKIPGTNIVLEKGTSVFIPLLGFHNDPKYFPNPKEFNPERFTLENRKSIPNYAYMPFGEGPRKCIGMRFGLITVKTGLVHLLSKFEVRPCQQTLIPLVLDKTAAMLTTSDTLPLAFTLYIYFTRNFNYWKKRGVHFTKPFPFFGNLKDMFLQRDSFGGLLMKEYEKHAGQPYFGLFSVDRPAFVIRDLDLIKNILVKDFNVFMDRSNPMDEKIDPLNAKGIVGQKGKKWRYIRMKLTPTFSSNKIKNMFGLVDAKAVELADFVEQQSLRGNTIPVKEITAGYTLDVLASCAFGVNANAIVDRKAEFHEILRQIFEMKTIDLIKTNLAFFLPWSVKYLKLKLTNDHVDNFVRKTLWDVVAHREKTGLVREDFVHLLMKLRKGGEDIEETKNDATENWTMTTTRLKHIVFYSLANTTSFALYELATHPDLQTRLQKEIISVLNKHGGEVTHDSIGEMTYLDMVISETLRKYPILPFLDRRTLRDYKIPGTNIVLEKGTPVFIPLLGLHYDPKYFPSPNEFNPERFTLENRKSIPNYAYMPFGEGPRKCIGMRFGLMKVKTGLVHLLSKFEVRPCQQTKIPLVVDKTAMMMTTEDSMPLTFNRIKT</sequence>
<proteinExistence type="inferred from homology"/>
<organism evidence="15">
    <name type="scientific">Timema cristinae</name>
    <name type="common">Walking stick</name>
    <dbReference type="NCBI Taxonomy" id="61476"/>
    <lineage>
        <taxon>Eukaryota</taxon>
        <taxon>Metazoa</taxon>
        <taxon>Ecdysozoa</taxon>
        <taxon>Arthropoda</taxon>
        <taxon>Hexapoda</taxon>
        <taxon>Insecta</taxon>
        <taxon>Pterygota</taxon>
        <taxon>Neoptera</taxon>
        <taxon>Polyneoptera</taxon>
        <taxon>Phasmatodea</taxon>
        <taxon>Timematodea</taxon>
        <taxon>Timematoidea</taxon>
        <taxon>Timematidae</taxon>
        <taxon>Timema</taxon>
    </lineage>
</organism>
<evidence type="ECO:0000256" key="14">
    <source>
        <dbReference type="SAM" id="Phobius"/>
    </source>
</evidence>
<evidence type="ECO:0000256" key="3">
    <source>
        <dbReference type="ARBA" id="ARBA00004406"/>
    </source>
</evidence>
<evidence type="ECO:0000256" key="9">
    <source>
        <dbReference type="ARBA" id="ARBA00023002"/>
    </source>
</evidence>
<reference evidence="15" key="1">
    <citation type="submission" date="2020-11" db="EMBL/GenBank/DDBJ databases">
        <authorList>
            <person name="Tran Van P."/>
        </authorList>
    </citation>
    <scope>NUCLEOTIDE SEQUENCE</scope>
</reference>
<dbReference type="EMBL" id="OC316521">
    <property type="protein sequence ID" value="CAD7392313.1"/>
    <property type="molecule type" value="Genomic_DNA"/>
</dbReference>
<keyword evidence="6 13" id="KW-0479">Metal-binding</keyword>
<comment type="cofactor">
    <cofactor evidence="1 13">
        <name>heme</name>
        <dbReference type="ChEBI" id="CHEBI:30413"/>
    </cofactor>
</comment>
<dbReference type="InterPro" id="IPR002401">
    <property type="entry name" value="Cyt_P450_E_grp-I"/>
</dbReference>
<dbReference type="InterPro" id="IPR017972">
    <property type="entry name" value="Cyt_P450_CS"/>
</dbReference>
<dbReference type="GO" id="GO:0005789">
    <property type="term" value="C:endoplasmic reticulum membrane"/>
    <property type="evidence" value="ECO:0007669"/>
    <property type="project" value="UniProtKB-SubCell"/>
</dbReference>
<evidence type="ECO:0000256" key="10">
    <source>
        <dbReference type="ARBA" id="ARBA00023004"/>
    </source>
</evidence>
<evidence type="ECO:0008006" key="16">
    <source>
        <dbReference type="Google" id="ProtNLM"/>
    </source>
</evidence>